<dbReference type="PATRIC" id="fig|649747.3.peg.1920"/>
<evidence type="ECO:0000259" key="3">
    <source>
        <dbReference type="Pfam" id="PF11611"/>
    </source>
</evidence>
<dbReference type="InterPro" id="IPR029050">
    <property type="entry name" value="Immunoprotect_excell_Ig-like"/>
</dbReference>
<evidence type="ECO:0000256" key="1">
    <source>
        <dbReference type="ARBA" id="ARBA00022729"/>
    </source>
</evidence>
<dbReference type="HOGENOM" id="CLU_072584_2_0_9"/>
<evidence type="ECO:0000313" key="5">
    <source>
        <dbReference type="Proteomes" id="UP000016511"/>
    </source>
</evidence>
<keyword evidence="1" id="KW-0732">Signal</keyword>
<dbReference type="EMBL" id="AWSJ01000137">
    <property type="protein sequence ID" value="ERI09757.1"/>
    <property type="molecule type" value="Genomic_DNA"/>
</dbReference>
<dbReference type="InterPro" id="IPR029051">
    <property type="entry name" value="DUF4352"/>
</dbReference>
<comment type="caution">
    <text evidence="4">The sequence shown here is derived from an EMBL/GenBank/DDBJ whole genome shotgun (WGS) entry which is preliminary data.</text>
</comment>
<dbReference type="Proteomes" id="UP000016511">
    <property type="component" value="Unassembled WGS sequence"/>
</dbReference>
<accession>U1YCE4</accession>
<dbReference type="Gene3D" id="2.60.40.1240">
    <property type="match status" value="1"/>
</dbReference>
<sequence>MKRGNNFMKESLKIWGILFAVLLVIGIFFNFRGESEPTEAETATQLDPQSTPADIPSQPSTQTIFKMNEPVQVGKLTYIIHSIDDKKEIGNAYLKKTTDNMFLIVNASIKNNDKESRIIDRNLFSIIDSEGRKYDAMPSVDSYVNDNVSFFLESVNPGLTRKGNIVFEVPPDIKGLKLEVTSGYALAGDETKLVDLQR</sequence>
<keyword evidence="2" id="KW-1133">Transmembrane helix</keyword>
<evidence type="ECO:0000256" key="2">
    <source>
        <dbReference type="SAM" id="Phobius"/>
    </source>
</evidence>
<dbReference type="AlphaFoldDB" id="U1YCE4"/>
<dbReference type="STRING" id="649747.HMPREF0083_02121"/>
<dbReference type="eggNOG" id="ENOG5031SNQ">
    <property type="taxonomic scope" value="Bacteria"/>
</dbReference>
<keyword evidence="2" id="KW-0472">Membrane</keyword>
<protein>
    <recommendedName>
        <fullName evidence="3">DUF4352 domain-containing protein</fullName>
    </recommendedName>
</protein>
<feature type="domain" description="DUF4352" evidence="3">
    <location>
        <begin position="65"/>
        <end position="186"/>
    </location>
</feature>
<gene>
    <name evidence="4" type="ORF">HMPREF0083_02121</name>
</gene>
<evidence type="ECO:0000313" key="4">
    <source>
        <dbReference type="EMBL" id="ERI09757.1"/>
    </source>
</evidence>
<reference evidence="4 5" key="1">
    <citation type="submission" date="2013-08" db="EMBL/GenBank/DDBJ databases">
        <authorList>
            <person name="Weinstock G."/>
            <person name="Sodergren E."/>
            <person name="Wylie T."/>
            <person name="Fulton L."/>
            <person name="Fulton R."/>
            <person name="Fronick C."/>
            <person name="O'Laughlin M."/>
            <person name="Godfrey J."/>
            <person name="Miner T."/>
            <person name="Herter B."/>
            <person name="Appelbaum E."/>
            <person name="Cordes M."/>
            <person name="Lek S."/>
            <person name="Wollam A."/>
            <person name="Pepin K.H."/>
            <person name="Palsikar V.B."/>
            <person name="Mitreva M."/>
            <person name="Wilson R.K."/>
        </authorList>
    </citation>
    <scope>NUCLEOTIDE SEQUENCE [LARGE SCALE GENOMIC DNA]</scope>
    <source>
        <strain evidence="4 5">ATCC 12856</strain>
    </source>
</reference>
<keyword evidence="2" id="KW-0812">Transmembrane</keyword>
<name>U1YCE4_ANEAE</name>
<organism evidence="4 5">
    <name type="scientific">Aneurinibacillus aneurinilyticus ATCC 12856</name>
    <dbReference type="NCBI Taxonomy" id="649747"/>
    <lineage>
        <taxon>Bacteria</taxon>
        <taxon>Bacillati</taxon>
        <taxon>Bacillota</taxon>
        <taxon>Bacilli</taxon>
        <taxon>Bacillales</taxon>
        <taxon>Paenibacillaceae</taxon>
        <taxon>Aneurinibacillus group</taxon>
        <taxon>Aneurinibacillus</taxon>
    </lineage>
</organism>
<feature type="transmembrane region" description="Helical" evidence="2">
    <location>
        <begin position="12"/>
        <end position="31"/>
    </location>
</feature>
<proteinExistence type="predicted"/>
<dbReference type="Pfam" id="PF11611">
    <property type="entry name" value="DUF4352"/>
    <property type="match status" value="1"/>
</dbReference>
<keyword evidence="5" id="KW-1185">Reference proteome</keyword>